<sequence length="204" mass="23446">MRIEIRGDQVLLDGYVNAVARESRVLPSPNGRFKEQIVPKTFERALQRAENVDLLFNHDRNRNLGSIKQGNLELFEDTIGLRAIATVTDEDIIQKAKNGALKGWSFGFIANKDRWEDGENGIQKRYIEDLDLLEVSILDKTPAYIATSIEARGEETLITEQRNEEFKASIEDLTKLEDKKEERELDYSLYEKEIELLKLKGGKF</sequence>
<feature type="domain" description="Prohead serine protease" evidence="5">
    <location>
        <begin position="8"/>
        <end position="154"/>
    </location>
</feature>
<evidence type="ECO:0000256" key="1">
    <source>
        <dbReference type="ARBA" id="ARBA00022612"/>
    </source>
</evidence>
<evidence type="ECO:0000313" key="6">
    <source>
        <dbReference type="EMBL" id="KQL55503.1"/>
    </source>
</evidence>
<accession>A0A0Q3X0L8</accession>
<dbReference type="EMBL" id="LJJC01000004">
    <property type="protein sequence ID" value="KQL55503.1"/>
    <property type="molecule type" value="Genomic_DNA"/>
</dbReference>
<reference evidence="6 7" key="1">
    <citation type="submission" date="2015-09" db="EMBL/GenBank/DDBJ databases">
        <title>Genome sequencing project for genomic taxonomy and phylogenomics of Bacillus-like bacteria.</title>
        <authorList>
            <person name="Liu B."/>
            <person name="Wang J."/>
            <person name="Zhu Y."/>
            <person name="Liu G."/>
            <person name="Chen Q."/>
            <person name="Chen Z."/>
            <person name="Lan J."/>
            <person name="Che J."/>
            <person name="Ge C."/>
            <person name="Shi H."/>
            <person name="Pan Z."/>
            <person name="Liu X."/>
        </authorList>
    </citation>
    <scope>NUCLEOTIDE SEQUENCE [LARGE SCALE GENOMIC DNA]</scope>
    <source>
        <strain evidence="6 7">LMG 18435</strain>
    </source>
</reference>
<organism evidence="6 7">
    <name type="scientific">Heyndrickxia shackletonii</name>
    <dbReference type="NCBI Taxonomy" id="157838"/>
    <lineage>
        <taxon>Bacteria</taxon>
        <taxon>Bacillati</taxon>
        <taxon>Bacillota</taxon>
        <taxon>Bacilli</taxon>
        <taxon>Bacillales</taxon>
        <taxon>Bacillaceae</taxon>
        <taxon>Heyndrickxia</taxon>
    </lineage>
</organism>
<name>A0A0Q3X0L8_9BACI</name>
<dbReference type="NCBIfam" id="TIGR01543">
    <property type="entry name" value="proheadase_HK97"/>
    <property type="match status" value="1"/>
</dbReference>
<dbReference type="Pfam" id="PF04586">
    <property type="entry name" value="Peptidase_S78"/>
    <property type="match status" value="1"/>
</dbReference>
<evidence type="ECO:0000256" key="4">
    <source>
        <dbReference type="SAM" id="Coils"/>
    </source>
</evidence>
<keyword evidence="1" id="KW-1188">Viral release from host cell</keyword>
<keyword evidence="2" id="KW-0645">Protease</keyword>
<dbReference type="STRING" id="157838.AN964_14090"/>
<keyword evidence="3" id="KW-0378">Hydrolase</keyword>
<keyword evidence="4" id="KW-0175">Coiled coil</keyword>
<gene>
    <name evidence="6" type="ORF">AN964_14090</name>
</gene>
<dbReference type="OrthoDB" id="2843430at2"/>
<evidence type="ECO:0000256" key="2">
    <source>
        <dbReference type="ARBA" id="ARBA00022670"/>
    </source>
</evidence>
<dbReference type="RefSeq" id="WP_055740288.1">
    <property type="nucleotide sequence ID" value="NZ_JAAIWL010000008.1"/>
</dbReference>
<evidence type="ECO:0000256" key="3">
    <source>
        <dbReference type="ARBA" id="ARBA00022801"/>
    </source>
</evidence>
<feature type="coiled-coil region" evidence="4">
    <location>
        <begin position="163"/>
        <end position="193"/>
    </location>
</feature>
<dbReference type="AlphaFoldDB" id="A0A0Q3X0L8"/>
<dbReference type="InterPro" id="IPR054613">
    <property type="entry name" value="Peptidase_S78_dom"/>
</dbReference>
<comment type="caution">
    <text evidence="6">The sequence shown here is derived from an EMBL/GenBank/DDBJ whole genome shotgun (WGS) entry which is preliminary data.</text>
</comment>
<dbReference type="PATRIC" id="fig|157838.3.peg.3129"/>
<evidence type="ECO:0000313" key="7">
    <source>
        <dbReference type="Proteomes" id="UP000051888"/>
    </source>
</evidence>
<proteinExistence type="predicted"/>
<protein>
    <submittedName>
        <fullName evidence="6">Peptidase U35</fullName>
    </submittedName>
</protein>
<dbReference type="GO" id="GO:0008233">
    <property type="term" value="F:peptidase activity"/>
    <property type="evidence" value="ECO:0007669"/>
    <property type="project" value="UniProtKB-KW"/>
</dbReference>
<keyword evidence="7" id="KW-1185">Reference proteome</keyword>
<dbReference type="Proteomes" id="UP000051888">
    <property type="component" value="Unassembled WGS sequence"/>
</dbReference>
<dbReference type="InterPro" id="IPR006433">
    <property type="entry name" value="Prohead_protease"/>
</dbReference>
<dbReference type="GO" id="GO:0006508">
    <property type="term" value="P:proteolysis"/>
    <property type="evidence" value="ECO:0007669"/>
    <property type="project" value="UniProtKB-KW"/>
</dbReference>
<evidence type="ECO:0000259" key="5">
    <source>
        <dbReference type="Pfam" id="PF04586"/>
    </source>
</evidence>